<comment type="caution">
    <text evidence="1">The sequence shown here is derived from an EMBL/GenBank/DDBJ whole genome shotgun (WGS) entry which is preliminary data.</text>
</comment>
<accession>A0A367R6H3</accession>
<organism evidence="1 2">
    <name type="scientific">Nostoc minutum NIES-26</name>
    <dbReference type="NCBI Taxonomy" id="1844469"/>
    <lineage>
        <taxon>Bacteria</taxon>
        <taxon>Bacillati</taxon>
        <taxon>Cyanobacteriota</taxon>
        <taxon>Cyanophyceae</taxon>
        <taxon>Nostocales</taxon>
        <taxon>Nostocaceae</taxon>
        <taxon>Nostoc</taxon>
    </lineage>
</organism>
<protein>
    <submittedName>
        <fullName evidence="1">Uncharacterized protein</fullName>
    </submittedName>
</protein>
<gene>
    <name evidence="1" type="ORF">A6770_19360</name>
</gene>
<reference evidence="1" key="1">
    <citation type="submission" date="2016-04" db="EMBL/GenBank/DDBJ databases">
        <authorList>
            <person name="Tabuchi Yagui T.R."/>
        </authorList>
    </citation>
    <scope>NUCLEOTIDE SEQUENCE [LARGE SCALE GENOMIC DNA]</scope>
    <source>
        <strain evidence="1">NIES-26</strain>
    </source>
</reference>
<sequence length="72" mass="8290">MDAYEFHNGYTLAETAEKLGKKALQLGLIPSFVVHYFPDGRQYYIPNEKESEPLTPEEAYMQLKKLVEHSGK</sequence>
<proteinExistence type="predicted"/>
<dbReference type="Proteomes" id="UP000252107">
    <property type="component" value="Unassembled WGS sequence"/>
</dbReference>
<keyword evidence="2" id="KW-1185">Reference proteome</keyword>
<evidence type="ECO:0000313" key="1">
    <source>
        <dbReference type="EMBL" id="RCJ32005.1"/>
    </source>
</evidence>
<name>A0A367R6H3_9NOSO</name>
<evidence type="ECO:0000313" key="2">
    <source>
        <dbReference type="Proteomes" id="UP000252107"/>
    </source>
</evidence>
<dbReference type="EMBL" id="LXQD01000215">
    <property type="protein sequence ID" value="RCJ32005.1"/>
    <property type="molecule type" value="Genomic_DNA"/>
</dbReference>
<dbReference type="AlphaFoldDB" id="A0A367R6H3"/>